<dbReference type="EMBL" id="JBHSAJ010000029">
    <property type="protein sequence ID" value="MFC3935148.1"/>
    <property type="molecule type" value="Genomic_DNA"/>
</dbReference>
<feature type="region of interest" description="Disordered" evidence="1">
    <location>
        <begin position="42"/>
        <end position="116"/>
    </location>
</feature>
<dbReference type="Pfam" id="PF13511">
    <property type="entry name" value="DUF4124"/>
    <property type="match status" value="1"/>
</dbReference>
<protein>
    <submittedName>
        <fullName evidence="3">DUF4124 domain-containing protein</fullName>
    </submittedName>
</protein>
<accession>A0ABV8D9A7</accession>
<reference evidence="4" key="1">
    <citation type="journal article" date="2019" name="Int. J. Syst. Evol. Microbiol.">
        <title>The Global Catalogue of Microorganisms (GCM) 10K type strain sequencing project: providing services to taxonomists for standard genome sequencing and annotation.</title>
        <authorList>
            <consortium name="The Broad Institute Genomics Platform"/>
            <consortium name="The Broad Institute Genome Sequencing Center for Infectious Disease"/>
            <person name="Wu L."/>
            <person name="Ma J."/>
        </authorList>
    </citation>
    <scope>NUCLEOTIDE SEQUENCE [LARGE SCALE GENOMIC DNA]</scope>
    <source>
        <strain evidence="4">CCUG 2113</strain>
    </source>
</reference>
<evidence type="ECO:0000313" key="4">
    <source>
        <dbReference type="Proteomes" id="UP001595693"/>
    </source>
</evidence>
<evidence type="ECO:0000313" key="3">
    <source>
        <dbReference type="EMBL" id="MFC3935148.1"/>
    </source>
</evidence>
<gene>
    <name evidence="3" type="ORF">ACFOW3_10995</name>
</gene>
<dbReference type="InterPro" id="IPR025392">
    <property type="entry name" value="DUF4124"/>
</dbReference>
<name>A0ABV8D9A7_9BURK</name>
<organism evidence="3 4">
    <name type="scientific">Acidovorax facilis</name>
    <dbReference type="NCBI Taxonomy" id="12917"/>
    <lineage>
        <taxon>Bacteria</taxon>
        <taxon>Pseudomonadati</taxon>
        <taxon>Pseudomonadota</taxon>
        <taxon>Betaproteobacteria</taxon>
        <taxon>Burkholderiales</taxon>
        <taxon>Comamonadaceae</taxon>
        <taxon>Acidovorax</taxon>
    </lineage>
</organism>
<dbReference type="Proteomes" id="UP001595693">
    <property type="component" value="Unassembled WGS sequence"/>
</dbReference>
<comment type="caution">
    <text evidence="3">The sequence shown here is derived from an EMBL/GenBank/DDBJ whole genome shotgun (WGS) entry which is preliminary data.</text>
</comment>
<proteinExistence type="predicted"/>
<keyword evidence="4" id="KW-1185">Reference proteome</keyword>
<sequence>MRSTRERTLWSILAALLLAAAAAAWWTADQWLPHAGPWTEQAWKKITRPGPDTLPPGKQQPAAQARSANSGASEPVAPQPRKCVKDGRTTYTDQPCPKGTQELPVDGAVTSLPRAQ</sequence>
<evidence type="ECO:0000256" key="1">
    <source>
        <dbReference type="SAM" id="MobiDB-lite"/>
    </source>
</evidence>
<evidence type="ECO:0000259" key="2">
    <source>
        <dbReference type="Pfam" id="PF13511"/>
    </source>
</evidence>
<feature type="domain" description="DUF4124" evidence="2">
    <location>
        <begin position="82"/>
        <end position="109"/>
    </location>
</feature>
<dbReference type="RefSeq" id="WP_055401712.1">
    <property type="nucleotide sequence ID" value="NZ_JAMXAX010000154.1"/>
</dbReference>